<dbReference type="Proteomes" id="UP001159428">
    <property type="component" value="Unassembled WGS sequence"/>
</dbReference>
<evidence type="ECO:0008006" key="3">
    <source>
        <dbReference type="Google" id="ProtNLM"/>
    </source>
</evidence>
<accession>A0AAU9X189</accession>
<evidence type="ECO:0000313" key="2">
    <source>
        <dbReference type="Proteomes" id="UP001159428"/>
    </source>
</evidence>
<dbReference type="EMBL" id="CALNXJ010000027">
    <property type="protein sequence ID" value="CAH3132958.1"/>
    <property type="molecule type" value="Genomic_DNA"/>
</dbReference>
<name>A0AAU9X189_9CNID</name>
<dbReference type="PANTHER" id="PTHR21301:SF11">
    <property type="entry name" value="GIY-YIG DOMAIN-CONTAINING PROTEIN"/>
    <property type="match status" value="1"/>
</dbReference>
<evidence type="ECO:0000313" key="1">
    <source>
        <dbReference type="EMBL" id="CAH3132958.1"/>
    </source>
</evidence>
<reference evidence="1 2" key="1">
    <citation type="submission" date="2022-05" db="EMBL/GenBank/DDBJ databases">
        <authorList>
            <consortium name="Genoscope - CEA"/>
            <person name="William W."/>
        </authorList>
    </citation>
    <scope>NUCLEOTIDE SEQUENCE [LARGE SCALE GENOMIC DNA]</scope>
</reference>
<keyword evidence="2" id="KW-1185">Reference proteome</keyword>
<proteinExistence type="predicted"/>
<sequence length="212" mass="23964">MRDALKNLKEDESSMVLPTDNIMDTDTYRAKMFTLIENGPYQLLNKDPTDRLTRKLSEKLLTLKRSGYLSEAVYNKIRPRHKQPPRIYGLPKIHKADVPLRPIVKCWSCVNTFAYDLSAYLANILSPLTGKSEYTVTNSAHFASTVSNETILDNEIMVSFDVESLFTNDPIDTAVQAALQKLENDPGLADRTTLTPAQIADLLTFVLRSTYF</sequence>
<comment type="caution">
    <text evidence="1">The sequence shown here is derived from an EMBL/GenBank/DDBJ whole genome shotgun (WGS) entry which is preliminary data.</text>
</comment>
<gene>
    <name evidence="1" type="ORF">PMEA_00015302</name>
</gene>
<dbReference type="AlphaFoldDB" id="A0AAU9X189"/>
<dbReference type="PANTHER" id="PTHR21301">
    <property type="entry name" value="REVERSE TRANSCRIPTASE"/>
    <property type="match status" value="1"/>
</dbReference>
<organism evidence="1 2">
    <name type="scientific">Pocillopora meandrina</name>
    <dbReference type="NCBI Taxonomy" id="46732"/>
    <lineage>
        <taxon>Eukaryota</taxon>
        <taxon>Metazoa</taxon>
        <taxon>Cnidaria</taxon>
        <taxon>Anthozoa</taxon>
        <taxon>Hexacorallia</taxon>
        <taxon>Scleractinia</taxon>
        <taxon>Astrocoeniina</taxon>
        <taxon>Pocilloporidae</taxon>
        <taxon>Pocillopora</taxon>
    </lineage>
</organism>
<protein>
    <recommendedName>
        <fullName evidence="3">Reverse transcriptase domain-containing protein</fullName>
    </recommendedName>
</protein>